<keyword evidence="3 12" id="KW-0813">Transport</keyword>
<evidence type="ECO:0000256" key="7">
    <source>
        <dbReference type="ARBA" id="ARBA00022847"/>
    </source>
</evidence>
<keyword evidence="16" id="KW-1185">Reference proteome</keyword>
<evidence type="ECO:0000256" key="9">
    <source>
        <dbReference type="ARBA" id="ARBA00022989"/>
    </source>
</evidence>
<evidence type="ECO:0000256" key="10">
    <source>
        <dbReference type="ARBA" id="ARBA00023065"/>
    </source>
</evidence>
<evidence type="ECO:0000259" key="13">
    <source>
        <dbReference type="Pfam" id="PF02705"/>
    </source>
</evidence>
<evidence type="ECO:0000256" key="5">
    <source>
        <dbReference type="ARBA" id="ARBA00022538"/>
    </source>
</evidence>
<dbReference type="PANTHER" id="PTHR30540">
    <property type="entry name" value="OSMOTIC STRESS POTASSIUM TRANSPORTER"/>
    <property type="match status" value="1"/>
</dbReference>
<dbReference type="PANTHER" id="PTHR30540:SF79">
    <property type="entry name" value="LOW AFFINITY POTASSIUM TRANSPORT SYSTEM PROTEIN KUP"/>
    <property type="match status" value="1"/>
</dbReference>
<comment type="function">
    <text evidence="12">Transport of potassium into the cell. Likely operates as a K(+):H(+) symporter.</text>
</comment>
<feature type="transmembrane region" description="Helical" evidence="12">
    <location>
        <begin position="370"/>
        <end position="394"/>
    </location>
</feature>
<keyword evidence="11 12" id="KW-0472">Membrane</keyword>
<keyword evidence="8 12" id="KW-0630">Potassium</keyword>
<feature type="transmembrane region" description="Helical" evidence="12">
    <location>
        <begin position="401"/>
        <end position="424"/>
    </location>
</feature>
<organism evidence="15 16">
    <name type="scientific">Uliginosibacterium flavum</name>
    <dbReference type="NCBI Taxonomy" id="1396831"/>
    <lineage>
        <taxon>Bacteria</taxon>
        <taxon>Pseudomonadati</taxon>
        <taxon>Pseudomonadota</taxon>
        <taxon>Betaproteobacteria</taxon>
        <taxon>Rhodocyclales</taxon>
        <taxon>Zoogloeaceae</taxon>
        <taxon>Uliginosibacterium</taxon>
    </lineage>
</organism>
<evidence type="ECO:0000256" key="2">
    <source>
        <dbReference type="ARBA" id="ARBA00007019"/>
    </source>
</evidence>
<keyword evidence="10 12" id="KW-0406">Ion transport</keyword>
<dbReference type="InterPro" id="IPR003855">
    <property type="entry name" value="K+_transporter"/>
</dbReference>
<comment type="subcellular location">
    <subcellularLocation>
        <location evidence="12">Cell membrane</location>
        <topology evidence="12">Multi-pass membrane protein</topology>
    </subcellularLocation>
    <subcellularLocation>
        <location evidence="1">Membrane</location>
        <topology evidence="1">Multi-pass membrane protein</topology>
    </subcellularLocation>
</comment>
<dbReference type="Pfam" id="PF02705">
    <property type="entry name" value="K_trans"/>
    <property type="match status" value="1"/>
</dbReference>
<evidence type="ECO:0000313" key="16">
    <source>
        <dbReference type="Proteomes" id="UP001549691"/>
    </source>
</evidence>
<evidence type="ECO:0000256" key="12">
    <source>
        <dbReference type="HAMAP-Rule" id="MF_01522"/>
    </source>
</evidence>
<feature type="domain" description="K+ potassium transporter C-terminal" evidence="14">
    <location>
        <begin position="481"/>
        <end position="630"/>
    </location>
</feature>
<keyword evidence="5 12" id="KW-0633">Potassium transport</keyword>
<feature type="transmembrane region" description="Helical" evidence="12">
    <location>
        <begin position="252"/>
        <end position="272"/>
    </location>
</feature>
<dbReference type="Proteomes" id="UP001549691">
    <property type="component" value="Unassembled WGS sequence"/>
</dbReference>
<gene>
    <name evidence="12" type="primary">kup</name>
    <name evidence="15" type="ORF">ABXR19_02390</name>
</gene>
<evidence type="ECO:0000256" key="1">
    <source>
        <dbReference type="ARBA" id="ARBA00004141"/>
    </source>
</evidence>
<proteinExistence type="inferred from homology"/>
<dbReference type="Pfam" id="PF22776">
    <property type="entry name" value="K_trans_C"/>
    <property type="match status" value="1"/>
</dbReference>
<dbReference type="HAMAP" id="MF_01522">
    <property type="entry name" value="Kup"/>
    <property type="match status" value="1"/>
</dbReference>
<feature type="transmembrane region" description="Helical" evidence="12">
    <location>
        <begin position="108"/>
        <end position="133"/>
    </location>
</feature>
<evidence type="ECO:0000256" key="4">
    <source>
        <dbReference type="ARBA" id="ARBA00022475"/>
    </source>
</evidence>
<feature type="transmembrane region" description="Helical" evidence="12">
    <location>
        <begin position="344"/>
        <end position="364"/>
    </location>
</feature>
<feature type="transmembrane region" description="Helical" evidence="12">
    <location>
        <begin position="54"/>
        <end position="74"/>
    </location>
</feature>
<evidence type="ECO:0000256" key="8">
    <source>
        <dbReference type="ARBA" id="ARBA00022958"/>
    </source>
</evidence>
<keyword evidence="9 12" id="KW-1133">Transmembrane helix</keyword>
<keyword evidence="6 12" id="KW-0812">Transmembrane</keyword>
<dbReference type="EMBL" id="JBEWZI010000002">
    <property type="protein sequence ID" value="MET7013021.1"/>
    <property type="molecule type" value="Genomic_DNA"/>
</dbReference>
<comment type="similarity">
    <text evidence="2 12">Belongs to the HAK/KUP transporter (TC 2.A.72) family.</text>
</comment>
<evidence type="ECO:0000256" key="11">
    <source>
        <dbReference type="ARBA" id="ARBA00023136"/>
    </source>
</evidence>
<keyword evidence="7 12" id="KW-0769">Symport</keyword>
<evidence type="ECO:0000313" key="15">
    <source>
        <dbReference type="EMBL" id="MET7013021.1"/>
    </source>
</evidence>
<feature type="transmembrane region" description="Helical" evidence="12">
    <location>
        <begin position="430"/>
        <end position="447"/>
    </location>
</feature>
<feature type="transmembrane region" description="Helical" evidence="12">
    <location>
        <begin position="176"/>
        <end position="196"/>
    </location>
</feature>
<sequence length="630" mass="68479">MSNPHGESSQALPKLVLAALGVVYGDIGTSPLYALKEAFNPASHHALPVTPENVFGVLSLIVWSLLIIVTFKYVMIVLRADNHGEGGVVALMARVLSGAADSPRKKTVAIALGIVGASLFYGDGIITPAISVLSAVEGLEIATPALKPWVVPITLGILVGLFAVQRHGTARIGGFFGYFVILWFLCLAAIGLYNIVAHPQVLAALSPHHAIAFAINSPKLTFFAMGAVFLTITGGEALYADMGHFGIRPIRYGWLFFVLPSLLLNYLGQGALMISNPATAVNPFYLGVPGWALYPMVGLATAATVIASQALITGAYSVTLQLIQLGFCPRMPVKHTSGAQMGQIYLPFINWTLLVFVLLTVIGFRSSTNLAAAYGIAVTLTMLVTSALAFAVALREWKWPPVVCGLVFVPLLFVELVFLASNGLKIADGGWFPLVFGGLVSLILFTWRRGRVLLAEAQKNDDVPLAPFARMLDGDDIHRVPHTALFLNPRADQVPTALLHNLKHNLVLHERTVFVSVIIETVPRVPVEDRVEVQQLGKTFHRVLVRFGFMEEPDLPTALLRCAEQGLEIDPQQVSYFLSRETILPSLEVRGMAIWRERMFEFLFRNASSAANFFKLPTARVVELGSRVMI</sequence>
<comment type="caution">
    <text evidence="15">The sequence shown here is derived from an EMBL/GenBank/DDBJ whole genome shotgun (WGS) entry which is preliminary data.</text>
</comment>
<evidence type="ECO:0000259" key="14">
    <source>
        <dbReference type="Pfam" id="PF22776"/>
    </source>
</evidence>
<feature type="transmembrane region" description="Helical" evidence="12">
    <location>
        <begin position="12"/>
        <end position="34"/>
    </location>
</feature>
<dbReference type="RefSeq" id="WP_354599483.1">
    <property type="nucleotide sequence ID" value="NZ_JBEWZI010000002.1"/>
</dbReference>
<feature type="transmembrane region" description="Helical" evidence="12">
    <location>
        <begin position="220"/>
        <end position="240"/>
    </location>
</feature>
<reference evidence="15 16" key="1">
    <citation type="submission" date="2024-07" db="EMBL/GenBank/DDBJ databases">
        <title>Uliginosibacterium flavum JJ3220;KACC:17644.</title>
        <authorList>
            <person name="Kim M.K."/>
        </authorList>
    </citation>
    <scope>NUCLEOTIDE SEQUENCE [LARGE SCALE GENOMIC DNA]</scope>
    <source>
        <strain evidence="15 16">KACC:17644</strain>
    </source>
</reference>
<dbReference type="InterPro" id="IPR023051">
    <property type="entry name" value="Kup"/>
</dbReference>
<feature type="transmembrane region" description="Helical" evidence="12">
    <location>
        <begin position="292"/>
        <end position="323"/>
    </location>
</feature>
<protein>
    <recommendedName>
        <fullName evidence="12">Probable potassium transport system protein Kup</fullName>
    </recommendedName>
</protein>
<feature type="transmembrane region" description="Helical" evidence="12">
    <location>
        <begin position="145"/>
        <end position="164"/>
    </location>
</feature>
<dbReference type="InterPro" id="IPR053952">
    <property type="entry name" value="K_trans_C"/>
</dbReference>
<accession>A0ABV2TGH3</accession>
<evidence type="ECO:0000256" key="6">
    <source>
        <dbReference type="ARBA" id="ARBA00022692"/>
    </source>
</evidence>
<keyword evidence="4 12" id="KW-1003">Cell membrane</keyword>
<comment type="catalytic activity">
    <reaction evidence="12">
        <text>K(+)(in) + H(+)(in) = K(+)(out) + H(+)(out)</text>
        <dbReference type="Rhea" id="RHEA:28490"/>
        <dbReference type="ChEBI" id="CHEBI:15378"/>
        <dbReference type="ChEBI" id="CHEBI:29103"/>
    </reaction>
</comment>
<name>A0ABV2TGH3_9RHOO</name>
<evidence type="ECO:0000256" key="3">
    <source>
        <dbReference type="ARBA" id="ARBA00022448"/>
    </source>
</evidence>
<dbReference type="InterPro" id="IPR053951">
    <property type="entry name" value="K_trans_N"/>
</dbReference>
<feature type="domain" description="K+ potassium transporter integral membrane" evidence="13">
    <location>
        <begin position="16"/>
        <end position="469"/>
    </location>
</feature>